<evidence type="ECO:0000259" key="16">
    <source>
        <dbReference type="PROSITE" id="PS50994"/>
    </source>
</evidence>
<dbReference type="Pfam" id="PF00077">
    <property type="entry name" value="RVP"/>
    <property type="match status" value="1"/>
</dbReference>
<dbReference type="InterPro" id="IPR000477">
    <property type="entry name" value="RT_dom"/>
</dbReference>
<dbReference type="Ensembl" id="ENSAMXT00000043081.1">
    <property type="protein sequence ID" value="ENSAMXP00000038207.1"/>
    <property type="gene ID" value="ENSAMXG00000033455.1"/>
</dbReference>
<keyword evidence="9" id="KW-0694">RNA-binding</keyword>
<evidence type="ECO:0000256" key="3">
    <source>
        <dbReference type="ARBA" id="ARBA00022679"/>
    </source>
</evidence>
<evidence type="ECO:0000256" key="5">
    <source>
        <dbReference type="ARBA" id="ARBA00022722"/>
    </source>
</evidence>
<dbReference type="InParanoid" id="A0A3B1J7D9"/>
<evidence type="ECO:0000259" key="14">
    <source>
        <dbReference type="PROSITE" id="PS50878"/>
    </source>
</evidence>
<dbReference type="Gene3D" id="3.10.20.370">
    <property type="match status" value="1"/>
</dbReference>
<dbReference type="Pfam" id="PF00078">
    <property type="entry name" value="RVT_1"/>
    <property type="match status" value="1"/>
</dbReference>
<dbReference type="PROSITE" id="PS50878">
    <property type="entry name" value="RT_POL"/>
    <property type="match status" value="1"/>
</dbReference>
<evidence type="ECO:0000259" key="13">
    <source>
        <dbReference type="PROSITE" id="PS50175"/>
    </source>
</evidence>
<dbReference type="EC" id="3.1.26.4" evidence="2"/>
<dbReference type="InterPro" id="IPR036397">
    <property type="entry name" value="RNaseH_sf"/>
</dbReference>
<dbReference type="GO" id="GO:0006508">
    <property type="term" value="P:proteolysis"/>
    <property type="evidence" value="ECO:0007669"/>
    <property type="project" value="InterPro"/>
</dbReference>
<dbReference type="InterPro" id="IPR002156">
    <property type="entry name" value="RNaseH_domain"/>
</dbReference>
<dbReference type="GO" id="GO:0015074">
    <property type="term" value="P:DNA integration"/>
    <property type="evidence" value="ECO:0007669"/>
    <property type="project" value="UniProtKB-KW"/>
</dbReference>
<keyword evidence="8" id="KW-0460">Magnesium</keyword>
<dbReference type="GO" id="GO:0003964">
    <property type="term" value="F:RNA-directed DNA polymerase activity"/>
    <property type="evidence" value="ECO:0007669"/>
    <property type="project" value="UniProtKB-KW"/>
</dbReference>
<feature type="domain" description="Reverse transcriptase" evidence="14">
    <location>
        <begin position="376"/>
        <end position="560"/>
    </location>
</feature>
<dbReference type="InterPro" id="IPR001584">
    <property type="entry name" value="Integrase_cat-core"/>
</dbReference>
<keyword evidence="7" id="KW-0378">Hydrolase</keyword>
<dbReference type="PANTHER" id="PTHR33064:SF37">
    <property type="entry name" value="RIBONUCLEASE H"/>
    <property type="match status" value="1"/>
</dbReference>
<dbReference type="Proteomes" id="UP000018467">
    <property type="component" value="Unassembled WGS sequence"/>
</dbReference>
<dbReference type="GO" id="GO:0004190">
    <property type="term" value="F:aspartic-type endopeptidase activity"/>
    <property type="evidence" value="ECO:0007669"/>
    <property type="project" value="InterPro"/>
</dbReference>
<dbReference type="InterPro" id="IPR018061">
    <property type="entry name" value="Retropepsins"/>
</dbReference>
<evidence type="ECO:0000313" key="17">
    <source>
        <dbReference type="Ensembl" id="ENSAMXP00000038207.1"/>
    </source>
</evidence>
<dbReference type="GO" id="GO:0006310">
    <property type="term" value="P:DNA recombination"/>
    <property type="evidence" value="ECO:0007669"/>
    <property type="project" value="UniProtKB-KW"/>
</dbReference>
<evidence type="ECO:0000256" key="2">
    <source>
        <dbReference type="ARBA" id="ARBA00012180"/>
    </source>
</evidence>
<sequence length="1201" mass="133466">MGMAEPMLSLTVGTLEIPFLVDTGATWSTLTTALPANMMSNQSVQVRGFSGTSTSLPKTKPLQVHNDIQTVLHSFLIAPQAPLNICGRDLLMKMGVSILCSPDGLTLTWLSGQQRIRISGYTEGMYLLQTGQDETVDIYWGLLNDDQPHTPQTLELFQQWAPWIRALAPYAPPADPYHVTLFYDVGGDITYYDTFQSELQDTQWEVQTNGLYCGPEGVAAPVTLTPQQYSWYKMDETAAPHMSLALHPKHEAKQLGPMVKRANAATDWVQTQIPDVMFSISTNTYHIRATHIETVTMEHQLLPRHHGCEDSDHPDSIAMLESLPDVLWSQGPDDVGFVDQPQVSFNMATPEPIWVPQYRHKPEAMASLDKTIQALLQAGVLEQCQSDWNTPILPVPKKEPGQYRMAHDLRAINAALATSTIPVPNPYTTLSELGPDMKWFTCIDLANAFFCVPLAEHCRDVCAFTHRGIQYRYSRLPQGFALSPGLFNQALRRSLESCNLPEGSILSQYVDDLLVGGTTPETCLNATKAVLECLANAGYKVSRSKLQCCRTRVTFLGRVVTQGSTGMSASHRSTILSHTKPITVRDMLTFLGLAGYSRQYIPDFVGQTQPLRDMVKSLGMRNLSGVLSWTVEAEQAFIAVKQALATAADLSRPDYSLPFFLDVSETDTLVNGVLFQKKEEGRAVLMYLSIPLDLIEKRQPQCTRHVAGLTKLVQKTAHLVAGYPLHILTTHGVVAYINSQMFTLTPLRQRRIHKVLTAPHITYTHQGVNMAEGMLEGPPHECAEKVATQEKVRPDLLATPIPGSWNLWTDGCGYRADTGEIRAGYAVVQETTGETDEFWTVAAKEVKQNPSAQKAELLAVIAALELAEGREVTIYSDSAWVVSAAHVDIPHWKQAGYVTSSGKPVKHQSELMKLEAAIHKPTKVAIVKCKGHQKGDTLVSRGNDAADKAAKKAAGYTEPGNMMILDSNVPWEPIPTGDELRQIQDKATPEEKSMWLAKGASSDSQVWVSKTGRPVLPMSLARAVLEEAHTVAHVGKLQMMRNLKQWWHPFMLPLAVDFISQCQVCHTQNVAKAFKVAPGKFPLPSCHGEHIQIDYTDMIDQIRKYRYLLVVVDRYSGWVEAIPTFKEDARSVCKMLINHWIPQHGFPRRVHSDNGSHFTSKTLQWVEQALGLRHSYGSVYHPASQGQVERMNQFEGQTSEN</sequence>
<dbReference type="InterPro" id="IPR001995">
    <property type="entry name" value="Peptidase_A2_cat"/>
</dbReference>
<evidence type="ECO:0000256" key="12">
    <source>
        <dbReference type="ARBA" id="ARBA00023172"/>
    </source>
</evidence>
<name>A0A3B1J7D9_ASTMX</name>
<dbReference type="GO" id="GO:0003723">
    <property type="term" value="F:RNA binding"/>
    <property type="evidence" value="ECO:0007669"/>
    <property type="project" value="UniProtKB-KW"/>
</dbReference>
<dbReference type="Pfam" id="PF00075">
    <property type="entry name" value="RNase_H"/>
    <property type="match status" value="1"/>
</dbReference>
<dbReference type="InterPro" id="IPR001969">
    <property type="entry name" value="Aspartic_peptidase_AS"/>
</dbReference>
<evidence type="ECO:0000313" key="18">
    <source>
        <dbReference type="Proteomes" id="UP000018467"/>
    </source>
</evidence>
<keyword evidence="18" id="KW-1185">Reference proteome</keyword>
<dbReference type="PROSITE" id="PS50175">
    <property type="entry name" value="ASP_PROT_RETROV"/>
    <property type="match status" value="1"/>
</dbReference>
<dbReference type="Pfam" id="PF00665">
    <property type="entry name" value="rve"/>
    <property type="match status" value="1"/>
</dbReference>
<dbReference type="SUPFAM" id="SSF50630">
    <property type="entry name" value="Acid proteases"/>
    <property type="match status" value="1"/>
</dbReference>
<reference evidence="17" key="3">
    <citation type="submission" date="2025-08" db="UniProtKB">
        <authorList>
            <consortium name="Ensembl"/>
        </authorList>
    </citation>
    <scope>IDENTIFICATION</scope>
</reference>
<keyword evidence="5" id="KW-0540">Nuclease</keyword>
<reference evidence="18" key="2">
    <citation type="journal article" date="2014" name="Nat. Commun.">
        <title>The cavefish genome reveals candidate genes for eye loss.</title>
        <authorList>
            <person name="McGaugh S.E."/>
            <person name="Gross J.B."/>
            <person name="Aken B."/>
            <person name="Blin M."/>
            <person name="Borowsky R."/>
            <person name="Chalopin D."/>
            <person name="Hinaux H."/>
            <person name="Jeffery W.R."/>
            <person name="Keene A."/>
            <person name="Ma L."/>
            <person name="Minx P."/>
            <person name="Murphy D."/>
            <person name="O'Quin K.E."/>
            <person name="Retaux S."/>
            <person name="Rohner N."/>
            <person name="Searle S.M."/>
            <person name="Stahl B.A."/>
            <person name="Tabin C."/>
            <person name="Volff J.N."/>
            <person name="Yoshizawa M."/>
            <person name="Warren W.C."/>
        </authorList>
    </citation>
    <scope>NUCLEOTIDE SEQUENCE [LARGE SCALE GENOMIC DNA]</scope>
    <source>
        <strain evidence="18">female</strain>
    </source>
</reference>
<dbReference type="PROSITE" id="PS50994">
    <property type="entry name" value="INTEGRASE"/>
    <property type="match status" value="1"/>
</dbReference>
<keyword evidence="4" id="KW-0548">Nucleotidyltransferase</keyword>
<accession>A0A3B1J7D9</accession>
<dbReference type="GO" id="GO:0004523">
    <property type="term" value="F:RNA-DNA hybrid ribonuclease activity"/>
    <property type="evidence" value="ECO:0007669"/>
    <property type="project" value="UniProtKB-EC"/>
</dbReference>
<evidence type="ECO:0000256" key="8">
    <source>
        <dbReference type="ARBA" id="ARBA00022842"/>
    </source>
</evidence>
<dbReference type="PROSITE" id="PS50879">
    <property type="entry name" value="RNASE_H_1"/>
    <property type="match status" value="1"/>
</dbReference>
<keyword evidence="3" id="KW-0808">Transferase</keyword>
<organism evidence="17 18">
    <name type="scientific">Astyanax mexicanus</name>
    <name type="common">Blind cave fish</name>
    <name type="synonym">Astyanax fasciatus mexicanus</name>
    <dbReference type="NCBI Taxonomy" id="7994"/>
    <lineage>
        <taxon>Eukaryota</taxon>
        <taxon>Metazoa</taxon>
        <taxon>Chordata</taxon>
        <taxon>Craniata</taxon>
        <taxon>Vertebrata</taxon>
        <taxon>Euteleostomi</taxon>
        <taxon>Actinopterygii</taxon>
        <taxon>Neopterygii</taxon>
        <taxon>Teleostei</taxon>
        <taxon>Ostariophysi</taxon>
        <taxon>Characiformes</taxon>
        <taxon>Characoidei</taxon>
        <taxon>Acestrorhamphidae</taxon>
        <taxon>Acestrorhamphinae</taxon>
        <taxon>Astyanax</taxon>
    </lineage>
</organism>
<dbReference type="Gene3D" id="2.40.70.10">
    <property type="entry name" value="Acid Proteases"/>
    <property type="match status" value="1"/>
</dbReference>
<dbReference type="Gene3D" id="3.30.420.10">
    <property type="entry name" value="Ribonuclease H-like superfamily/Ribonuclease H"/>
    <property type="match status" value="2"/>
</dbReference>
<comment type="similarity">
    <text evidence="1">Belongs to the beta type-B retroviral polymerase family. HERV class-II K(HML-2) pol subfamily.</text>
</comment>
<evidence type="ECO:0000256" key="4">
    <source>
        <dbReference type="ARBA" id="ARBA00022695"/>
    </source>
</evidence>
<dbReference type="SUPFAM" id="SSF53098">
    <property type="entry name" value="Ribonuclease H-like"/>
    <property type="match status" value="2"/>
</dbReference>
<evidence type="ECO:0000256" key="1">
    <source>
        <dbReference type="ARBA" id="ARBA00010879"/>
    </source>
</evidence>
<evidence type="ECO:0000256" key="9">
    <source>
        <dbReference type="ARBA" id="ARBA00022884"/>
    </source>
</evidence>
<dbReference type="PANTHER" id="PTHR33064">
    <property type="entry name" value="POL PROTEIN"/>
    <property type="match status" value="1"/>
</dbReference>
<feature type="domain" description="RNase H type-1" evidence="15">
    <location>
        <begin position="801"/>
        <end position="955"/>
    </location>
</feature>
<dbReference type="Gene3D" id="3.10.10.10">
    <property type="entry name" value="HIV Type 1 Reverse Transcriptase, subunit A, domain 1"/>
    <property type="match status" value="1"/>
</dbReference>
<dbReference type="InterPro" id="IPR051320">
    <property type="entry name" value="Viral_Replic_Matur_Polypro"/>
</dbReference>
<keyword evidence="6" id="KW-0255">Endonuclease</keyword>
<dbReference type="GeneTree" id="ENSGT00940000160750"/>
<dbReference type="PROSITE" id="PS00141">
    <property type="entry name" value="ASP_PROTEASE"/>
    <property type="match status" value="1"/>
</dbReference>
<keyword evidence="10" id="KW-0229">DNA integration</keyword>
<evidence type="ECO:0000259" key="15">
    <source>
        <dbReference type="PROSITE" id="PS50879"/>
    </source>
</evidence>
<evidence type="ECO:0000256" key="6">
    <source>
        <dbReference type="ARBA" id="ARBA00022759"/>
    </source>
</evidence>
<protein>
    <recommendedName>
        <fullName evidence="2">ribonuclease H</fullName>
        <ecNumber evidence="2">3.1.26.4</ecNumber>
    </recommendedName>
</protein>
<dbReference type="Gene3D" id="3.30.70.270">
    <property type="match status" value="2"/>
</dbReference>
<dbReference type="Pfam" id="PF17919">
    <property type="entry name" value="RT_RNaseH_2"/>
    <property type="match status" value="1"/>
</dbReference>
<dbReference type="InterPro" id="IPR043128">
    <property type="entry name" value="Rev_trsase/Diguanyl_cyclase"/>
</dbReference>
<reference evidence="17" key="4">
    <citation type="submission" date="2025-09" db="UniProtKB">
        <authorList>
            <consortium name="Ensembl"/>
        </authorList>
    </citation>
    <scope>IDENTIFICATION</scope>
</reference>
<dbReference type="InterPro" id="IPR021109">
    <property type="entry name" value="Peptidase_aspartic_dom_sf"/>
</dbReference>
<evidence type="ECO:0000256" key="10">
    <source>
        <dbReference type="ARBA" id="ARBA00022908"/>
    </source>
</evidence>
<dbReference type="InterPro" id="IPR041577">
    <property type="entry name" value="RT_RNaseH_2"/>
</dbReference>
<dbReference type="InterPro" id="IPR043502">
    <property type="entry name" value="DNA/RNA_pol_sf"/>
</dbReference>
<keyword evidence="12" id="KW-0233">DNA recombination</keyword>
<feature type="domain" description="Integrase catalytic" evidence="16">
    <location>
        <begin position="1078"/>
        <end position="1201"/>
    </location>
</feature>
<feature type="domain" description="Peptidase A2" evidence="13">
    <location>
        <begin position="17"/>
        <end position="90"/>
    </location>
</feature>
<proteinExistence type="inferred from homology"/>
<dbReference type="Bgee" id="ENSAMXG00000033455">
    <property type="expression patterns" value="Expressed in zone of skin and 11 other cell types or tissues"/>
</dbReference>
<evidence type="ECO:0000256" key="7">
    <source>
        <dbReference type="ARBA" id="ARBA00022801"/>
    </source>
</evidence>
<dbReference type="Gene3D" id="1.10.340.70">
    <property type="match status" value="1"/>
</dbReference>
<evidence type="ECO:0000256" key="11">
    <source>
        <dbReference type="ARBA" id="ARBA00022918"/>
    </source>
</evidence>
<dbReference type="SUPFAM" id="SSF56672">
    <property type="entry name" value="DNA/RNA polymerases"/>
    <property type="match status" value="1"/>
</dbReference>
<dbReference type="AlphaFoldDB" id="A0A3B1J7D9"/>
<keyword evidence="11" id="KW-0695">RNA-directed DNA polymerase</keyword>
<reference evidence="18" key="1">
    <citation type="submission" date="2013-03" db="EMBL/GenBank/DDBJ databases">
        <authorList>
            <person name="Jeffery W."/>
            <person name="Warren W."/>
            <person name="Wilson R.K."/>
        </authorList>
    </citation>
    <scope>NUCLEOTIDE SEQUENCE</scope>
    <source>
        <strain evidence="18">female</strain>
    </source>
</reference>
<dbReference type="InterPro" id="IPR012337">
    <property type="entry name" value="RNaseH-like_sf"/>
</dbReference>